<dbReference type="InterPro" id="IPR014002">
    <property type="entry name" value="Agenet_dom_plant"/>
</dbReference>
<dbReference type="EMBL" id="JACGCM010002686">
    <property type="protein sequence ID" value="KAF6136545.1"/>
    <property type="molecule type" value="Genomic_DNA"/>
</dbReference>
<accession>A0A7J7L1P8</accession>
<comment type="caution">
    <text evidence="2">The sequence shown here is derived from an EMBL/GenBank/DDBJ whole genome shotgun (WGS) entry which is preliminary data.</text>
</comment>
<dbReference type="AlphaFoldDB" id="A0A7J7L1P8"/>
<reference evidence="2 3" key="1">
    <citation type="journal article" date="2020" name="IScience">
        <title>Genome Sequencing of the Endangered Kingdonia uniflora (Circaeasteraceae, Ranunculales) Reveals Potential Mechanisms of Evolutionary Specialization.</title>
        <authorList>
            <person name="Sun Y."/>
            <person name="Deng T."/>
            <person name="Zhang A."/>
            <person name="Moore M.J."/>
            <person name="Landis J.B."/>
            <person name="Lin N."/>
            <person name="Zhang H."/>
            <person name="Zhang X."/>
            <person name="Huang J."/>
            <person name="Zhang X."/>
            <person name="Sun H."/>
            <person name="Wang H."/>
        </authorList>
    </citation>
    <scope>NUCLEOTIDE SEQUENCE [LARGE SCALE GENOMIC DNA]</scope>
    <source>
        <strain evidence="2">TB1705</strain>
        <tissue evidence="2">Leaf</tissue>
    </source>
</reference>
<evidence type="ECO:0000313" key="3">
    <source>
        <dbReference type="Proteomes" id="UP000541444"/>
    </source>
</evidence>
<gene>
    <name evidence="2" type="ORF">GIB67_016001</name>
</gene>
<dbReference type="Gene3D" id="2.30.30.140">
    <property type="match status" value="1"/>
</dbReference>
<dbReference type="SMART" id="SM00743">
    <property type="entry name" value="Agenet"/>
    <property type="match status" value="1"/>
</dbReference>
<evidence type="ECO:0000259" key="1">
    <source>
        <dbReference type="SMART" id="SM00743"/>
    </source>
</evidence>
<dbReference type="PANTHER" id="PTHR31917">
    <property type="entry name" value="AGENET DOMAIN-CONTAINING PROTEIN-RELATED"/>
    <property type="match status" value="1"/>
</dbReference>
<protein>
    <recommendedName>
        <fullName evidence="1">Agenet domain-containing protein</fullName>
    </recommendedName>
</protein>
<keyword evidence="3" id="KW-1185">Reference proteome</keyword>
<sequence>SKNFEAGNKVELQSKAEGFEGSYYKVTVINRVRKHEYYVKYKTLFTKDEKGLLKEVVDASEVRPIPPKIEVSRFKLLDIVAFDNDGWWVGKITGYGMEKYAVYFGTTVKKITLRS</sequence>
<dbReference type="CDD" id="cd20405">
    <property type="entry name" value="Tudor_Agenet_AtDUF_rpt1_3"/>
    <property type="match status" value="1"/>
</dbReference>
<dbReference type="OrthoDB" id="938602at2759"/>
<dbReference type="Proteomes" id="UP000541444">
    <property type="component" value="Unassembled WGS sequence"/>
</dbReference>
<name>A0A7J7L1P8_9MAGN</name>
<dbReference type="InterPro" id="IPR008395">
    <property type="entry name" value="Agenet-like_dom"/>
</dbReference>
<proteinExistence type="predicted"/>
<dbReference type="PANTHER" id="PTHR31917:SF148">
    <property type="entry name" value="DUF724 DOMAIN-CONTAINING PROTEIN 2"/>
    <property type="match status" value="1"/>
</dbReference>
<dbReference type="Pfam" id="PF05641">
    <property type="entry name" value="Agenet"/>
    <property type="match status" value="1"/>
</dbReference>
<organism evidence="2 3">
    <name type="scientific">Kingdonia uniflora</name>
    <dbReference type="NCBI Taxonomy" id="39325"/>
    <lineage>
        <taxon>Eukaryota</taxon>
        <taxon>Viridiplantae</taxon>
        <taxon>Streptophyta</taxon>
        <taxon>Embryophyta</taxon>
        <taxon>Tracheophyta</taxon>
        <taxon>Spermatophyta</taxon>
        <taxon>Magnoliopsida</taxon>
        <taxon>Ranunculales</taxon>
        <taxon>Circaeasteraceae</taxon>
        <taxon>Kingdonia</taxon>
    </lineage>
</organism>
<feature type="domain" description="Agenet" evidence="1">
    <location>
        <begin position="2"/>
        <end position="70"/>
    </location>
</feature>
<feature type="non-terminal residue" evidence="2">
    <location>
        <position position="1"/>
    </location>
</feature>
<evidence type="ECO:0000313" key="2">
    <source>
        <dbReference type="EMBL" id="KAF6136545.1"/>
    </source>
</evidence>